<reference evidence="2" key="1">
    <citation type="submission" date="2020-05" db="EMBL/GenBank/DDBJ databases">
        <title>Phylogenomic resolution of chytrid fungi.</title>
        <authorList>
            <person name="Stajich J.E."/>
            <person name="Amses K."/>
            <person name="Simmons R."/>
            <person name="Seto K."/>
            <person name="Myers J."/>
            <person name="Bonds A."/>
            <person name="Quandt C.A."/>
            <person name="Barry K."/>
            <person name="Liu P."/>
            <person name="Grigoriev I."/>
            <person name="Longcore J.E."/>
            <person name="James T.Y."/>
        </authorList>
    </citation>
    <scope>NUCLEOTIDE SEQUENCE</scope>
    <source>
        <strain evidence="2">JEL0379</strain>
    </source>
</reference>
<sequence>MNMDLWADHLLALQAHSVPLLGALYCARHAIGSTDHSIASSPVDILSKGGSPEVAYTYNGSNLSPASPSRPALEKIKSLADPSFADAFKKMVKKFPEPVDITKDAKYQAFRDGHLQVLADFKNYYALLIAVMEFTETSAAVLQQSTNLVNLSFDINPELVNAFLDVLVAHVSIVYLAASIGQEKKIIASAYAKAYQLANGPTEPNFLRLGKHLMAYDKPLAAIHETCSMLAPKIVSLLMELKPDLDARLCMTADNFRKMAILSLTPEMSGIKAPEPDEKHLRGLTVMNRQFRILVIGFLVSPAEITKQSGYLDLLKQTLQYGQAVPLHRNEMLNITGEFEGAFKSQKKLASLKNYVSDVITTTWASCPALHRDRREYLRHQIKQMICLSSDRGIICAKFPMVVSALGFARDEVLWYFYHLDLDAGGKKRTKKDIRNLDVGVIELIWLIKDLSKSLKKNIDVVRDHFAQQIGQFYAPNLLNLIANALGPDIETESIGILLKELHRLVTMFTTEDINELIDEGGLQALRMNWLRFQLAAALPSSGGIANISDISWMMTDLCERSKWLDRFNETLDELCSLRELCFYQSVLHEHLRECIETAPELVRYCGAFGSIAEEFLSNVSAAWPQEAKHIAVHSVLFATEVYSILGQLAGGVAHDIAVISVSHGNQLLTQEAIPAHQKATGSDKSKKNKKNYVEKALPNPGSESVLSGTDGGVRNMERLKQLMRNLLFALTGPVTTVIYDSEFQPFEFFLESIGERFASYLLASVYKPPEAPVATGLLGFASTTEEAFSFDVKRPSVYLNEVKGYLTAMRFLDCMVPLSCTSAIRQVLLEKVSFTSAREYADAQPDQMVYQVAKDQKRPHRSNKPGAISTNQPILAVYMAWYLEFLGSRATTGTICFSLNRRAFLSRTNLIFQAETYTDLNELCALCELVGPQGVKFIDEQLAKMIGSLGNTLKDLMTSTLGLLEGLRAQWADETKSWEALKKFRNMKDFTGRMINLGFIIDFRNLLNHAVRLVFKDKCPHIYTSIETAHTHYAPNLTAQRPYKVVDSMANDIGITNIVDMRIRAVVATLIGGVSDAGLWSQLPYLAAAMLFNLAYDDSATYNAYIDGLENNGHCLASAFRVLLAGLAPPPGAAETWSAEREFLNVSSTILMRLVQKAHDKELHAKNLESSFLVLKRFVEDSSVVTADVAESIIPYAIFQLVTGAVYRKRVDLHHKRSPGSMTVLNVAEDDAAF</sequence>
<comment type="caution">
    <text evidence="2">The sequence shown here is derived from an EMBL/GenBank/DDBJ whole genome shotgun (WGS) entry which is preliminary data.</text>
</comment>
<dbReference type="Proteomes" id="UP001212152">
    <property type="component" value="Unassembled WGS sequence"/>
</dbReference>
<proteinExistence type="inferred from homology"/>
<dbReference type="GO" id="GO:0030031">
    <property type="term" value="P:cell projection assembly"/>
    <property type="evidence" value="ECO:0007669"/>
    <property type="project" value="TreeGrafter"/>
</dbReference>
<keyword evidence="3" id="KW-1185">Reference proteome</keyword>
<dbReference type="GO" id="GO:0030866">
    <property type="term" value="P:cortical actin cytoskeleton organization"/>
    <property type="evidence" value="ECO:0007669"/>
    <property type="project" value="TreeGrafter"/>
</dbReference>
<dbReference type="InterPro" id="IPR019137">
    <property type="entry name" value="Nck-associated_protein-1"/>
</dbReference>
<dbReference type="EMBL" id="JADGJQ010000012">
    <property type="protein sequence ID" value="KAJ3181415.1"/>
    <property type="molecule type" value="Genomic_DNA"/>
</dbReference>
<dbReference type="PANTHER" id="PTHR12093:SF10">
    <property type="entry name" value="MEMBRANE-ASSOCIATED PROTEIN HEM"/>
    <property type="match status" value="1"/>
</dbReference>
<accession>A0AAD5TMT5</accession>
<name>A0AAD5TMT5_9FUNG</name>
<protein>
    <submittedName>
        <fullName evidence="2">Uncharacterized protein</fullName>
    </submittedName>
</protein>
<evidence type="ECO:0000313" key="2">
    <source>
        <dbReference type="EMBL" id="KAJ3181415.1"/>
    </source>
</evidence>
<comment type="similarity">
    <text evidence="1">Belongs to the HEM-1/HEM-2 family.</text>
</comment>
<organism evidence="2 3">
    <name type="scientific">Geranomyces variabilis</name>
    <dbReference type="NCBI Taxonomy" id="109894"/>
    <lineage>
        <taxon>Eukaryota</taxon>
        <taxon>Fungi</taxon>
        <taxon>Fungi incertae sedis</taxon>
        <taxon>Chytridiomycota</taxon>
        <taxon>Chytridiomycota incertae sedis</taxon>
        <taxon>Chytridiomycetes</taxon>
        <taxon>Spizellomycetales</taxon>
        <taxon>Powellomycetaceae</taxon>
        <taxon>Geranomyces</taxon>
    </lineage>
</organism>
<gene>
    <name evidence="2" type="ORF">HDU87_001021</name>
</gene>
<dbReference type="GO" id="GO:0000902">
    <property type="term" value="P:cell morphogenesis"/>
    <property type="evidence" value="ECO:0007669"/>
    <property type="project" value="TreeGrafter"/>
</dbReference>
<evidence type="ECO:0000256" key="1">
    <source>
        <dbReference type="ARBA" id="ARBA00037947"/>
    </source>
</evidence>
<dbReference type="Pfam" id="PF09735">
    <property type="entry name" value="Nckap1"/>
    <property type="match status" value="1"/>
</dbReference>
<dbReference type="AlphaFoldDB" id="A0AAD5TMT5"/>
<dbReference type="GO" id="GO:0016477">
    <property type="term" value="P:cell migration"/>
    <property type="evidence" value="ECO:0007669"/>
    <property type="project" value="TreeGrafter"/>
</dbReference>
<dbReference type="GO" id="GO:0031209">
    <property type="term" value="C:SCAR complex"/>
    <property type="evidence" value="ECO:0007669"/>
    <property type="project" value="TreeGrafter"/>
</dbReference>
<evidence type="ECO:0000313" key="3">
    <source>
        <dbReference type="Proteomes" id="UP001212152"/>
    </source>
</evidence>
<dbReference type="PANTHER" id="PTHR12093">
    <property type="entry name" value="NCK-ASSOCIATED PROTEIN 1"/>
    <property type="match status" value="1"/>
</dbReference>